<evidence type="ECO:0000313" key="3">
    <source>
        <dbReference type="Proteomes" id="UP000616595"/>
    </source>
</evidence>
<reference evidence="2" key="2">
    <citation type="submission" date="2020-10" db="EMBL/GenBank/DDBJ databases">
        <title>Comparative genomics of the Acetobacterium genus.</title>
        <authorList>
            <person name="Marshall C."/>
            <person name="May H."/>
            <person name="Norman S."/>
        </authorList>
    </citation>
    <scope>NUCLEOTIDE SEQUENCE</scope>
    <source>
        <strain evidence="2">DER-2019</strain>
    </source>
</reference>
<dbReference type="PANTHER" id="PTHR14911">
    <property type="entry name" value="THUMP DOMAIN-CONTAINING"/>
    <property type="match status" value="1"/>
</dbReference>
<dbReference type="InterPro" id="IPR000241">
    <property type="entry name" value="RlmKL-like_Mtase"/>
</dbReference>
<dbReference type="GO" id="GO:0016423">
    <property type="term" value="F:tRNA (guanine) methyltransferase activity"/>
    <property type="evidence" value="ECO:0007669"/>
    <property type="project" value="TreeGrafter"/>
</dbReference>
<comment type="caution">
    <text evidence="2">The sequence shown here is derived from an EMBL/GenBank/DDBJ whole genome shotgun (WGS) entry which is preliminary data.</text>
</comment>
<keyword evidence="2" id="KW-0489">Methyltransferase</keyword>
<dbReference type="InterPro" id="IPR029063">
    <property type="entry name" value="SAM-dependent_MTases_sf"/>
</dbReference>
<gene>
    <name evidence="2" type="ORF">GH810_02185</name>
</gene>
<keyword evidence="2" id="KW-0808">Transferase</keyword>
<keyword evidence="3" id="KW-1185">Reference proteome</keyword>
<sequence>MDKTRNRKHQINHEVMQMKTGRFIYNLNYPIYEKESCEIEVRALFKFDLKEKVFFENRKVHPSISPFLKSRLEIIYKASTFLELIELTTKAKIVASEFMVKYMELGIDDPHFKKRRAYCKAIGLAIGGLACYTSPKIIFGITFYKGNWYFGKLTERSLYWKKHNKKPNSYSSSIGLSTAKVLVNIAGNGDTSKRLIDPCCGVGTVLLEGIWAGYDIIGCEINSKTAENARKNLRYFNYEAKVITGDIQDIDDSFDAAIVDLPYGNFSFKNDENQLKIIRNAIRISKKIVLASSEDISDELVQENLKIIDHCKIGKNKNGDFLRYIWVCEVG</sequence>
<dbReference type="PANTHER" id="PTHR14911:SF13">
    <property type="entry name" value="TRNA (GUANINE(6)-N2)-METHYLTRANSFERASE THUMP3"/>
    <property type="match status" value="1"/>
</dbReference>
<protein>
    <submittedName>
        <fullName evidence="2">SAM-dependent methyltransferase</fullName>
    </submittedName>
</protein>
<evidence type="ECO:0000259" key="1">
    <source>
        <dbReference type="Pfam" id="PF01170"/>
    </source>
</evidence>
<feature type="domain" description="Ribosomal RNA large subunit methyltransferase K/L-like methyltransferase" evidence="1">
    <location>
        <begin position="172"/>
        <end position="265"/>
    </location>
</feature>
<proteinExistence type="predicted"/>
<dbReference type="GO" id="GO:0030488">
    <property type="term" value="P:tRNA methylation"/>
    <property type="evidence" value="ECO:0007669"/>
    <property type="project" value="TreeGrafter"/>
</dbReference>
<reference evidence="2" key="1">
    <citation type="submission" date="2019-10" db="EMBL/GenBank/DDBJ databases">
        <authorList>
            <person name="Ross D.E."/>
            <person name="Gulliver D."/>
        </authorList>
    </citation>
    <scope>NUCLEOTIDE SEQUENCE</scope>
    <source>
        <strain evidence="2">DER-2019</strain>
    </source>
</reference>
<dbReference type="AlphaFoldDB" id="A0A923HST1"/>
<dbReference type="CDD" id="cd02440">
    <property type="entry name" value="AdoMet_MTases"/>
    <property type="match status" value="1"/>
</dbReference>
<dbReference type="Gene3D" id="3.40.50.150">
    <property type="entry name" value="Vaccinia Virus protein VP39"/>
    <property type="match status" value="1"/>
</dbReference>
<accession>A0A923HST1</accession>
<dbReference type="SUPFAM" id="SSF53335">
    <property type="entry name" value="S-adenosyl-L-methionine-dependent methyltransferases"/>
    <property type="match status" value="1"/>
</dbReference>
<dbReference type="Pfam" id="PF01170">
    <property type="entry name" value="UPF0020"/>
    <property type="match status" value="1"/>
</dbReference>
<evidence type="ECO:0000313" key="2">
    <source>
        <dbReference type="EMBL" id="MBC3887117.1"/>
    </source>
</evidence>
<name>A0A923HST1_9FIRM</name>
<organism evidence="2 3">
    <name type="scientific">Acetobacterium paludosum</name>
    <dbReference type="NCBI Taxonomy" id="52693"/>
    <lineage>
        <taxon>Bacteria</taxon>
        <taxon>Bacillati</taxon>
        <taxon>Bacillota</taxon>
        <taxon>Clostridia</taxon>
        <taxon>Eubacteriales</taxon>
        <taxon>Eubacteriaceae</taxon>
        <taxon>Acetobacterium</taxon>
    </lineage>
</organism>
<dbReference type="Proteomes" id="UP000616595">
    <property type="component" value="Unassembled WGS sequence"/>
</dbReference>
<dbReference type="EMBL" id="WJBD01000002">
    <property type="protein sequence ID" value="MBC3887117.1"/>
    <property type="molecule type" value="Genomic_DNA"/>
</dbReference>
<dbReference type="OrthoDB" id="9791556at2"/>